<keyword evidence="4" id="KW-0032">Aminotransferase</keyword>
<dbReference type="GO" id="GO:0016212">
    <property type="term" value="F:kynurenine-oxoglutarate transaminase activity"/>
    <property type="evidence" value="ECO:0007669"/>
    <property type="project" value="TreeGrafter"/>
</dbReference>
<dbReference type="GO" id="GO:0070189">
    <property type="term" value="P:kynurenine metabolic process"/>
    <property type="evidence" value="ECO:0007669"/>
    <property type="project" value="UniProtKB-ARBA"/>
</dbReference>
<dbReference type="WBParaSite" id="jg7756">
    <property type="protein sequence ID" value="jg7756"/>
    <property type="gene ID" value="jg7756"/>
</dbReference>
<dbReference type="InterPro" id="IPR051326">
    <property type="entry name" value="Kynurenine-oxoglutarate_AT"/>
</dbReference>
<name>A0A915ENH4_9BILA</name>
<proteinExistence type="inferred from homology"/>
<dbReference type="Gene3D" id="3.40.640.10">
    <property type="entry name" value="Type I PLP-dependent aspartate aminotransferase-like (Major domain)"/>
    <property type="match status" value="1"/>
</dbReference>
<dbReference type="GO" id="GO:0030170">
    <property type="term" value="F:pyridoxal phosphate binding"/>
    <property type="evidence" value="ECO:0007669"/>
    <property type="project" value="InterPro"/>
</dbReference>
<evidence type="ECO:0000256" key="7">
    <source>
        <dbReference type="ARBA" id="ARBA00024016"/>
    </source>
</evidence>
<dbReference type="InterPro" id="IPR015424">
    <property type="entry name" value="PyrdxlP-dep_Trfase"/>
</dbReference>
<evidence type="ECO:0000256" key="2">
    <source>
        <dbReference type="ARBA" id="ARBA00007441"/>
    </source>
</evidence>
<comment type="subunit">
    <text evidence="3">Homodimer.</text>
</comment>
<accession>A0A915ENH4</accession>
<comment type="similarity">
    <text evidence="2">Belongs to the class-I pyridoxal-phosphate-dependent aminotransferase family.</text>
</comment>
<dbReference type="SUPFAM" id="SSF53383">
    <property type="entry name" value="PLP-dependent transferases"/>
    <property type="match status" value="1"/>
</dbReference>
<feature type="domain" description="Aminotransferase class I/classII large" evidence="8">
    <location>
        <begin position="32"/>
        <end position="417"/>
    </location>
</feature>
<dbReference type="InterPro" id="IPR015422">
    <property type="entry name" value="PyrdxlP-dep_Trfase_small"/>
</dbReference>
<evidence type="ECO:0000256" key="4">
    <source>
        <dbReference type="ARBA" id="ARBA00022576"/>
    </source>
</evidence>
<sequence>MSSIRLPSLTGRNTEQSVWVEFVEMAVKFKAVNLGQGFPDSPMPALMSKHLSDVAAHPERTDWHQYTRGYGHVRLVNIISKLYSKLLDVDVNPQTDILITVGAYLGLYYSFMGWLNPGDEVIIIEPAYDSYVSQIKMAGGVPVPVVLRLDPKESNTSAGYKLNLEELKHKITLKTKMIVINNPNNPTGKLYTREELEGIATIALQHDLLVLSDEVYEWHVYPGKPMIRFASLPGMYDRTITVGSAGKCFSATGWKIGWAIGPKWILEPLKKVHENCVFAHSTPTQEAVARAFEEEFELIEAGRDEESYLLSGLVKDLLPKRDILVKYLENAGFKPIVPDAGYFVMADFGHLDGPFKQEDETGSSLDYRFVRWLCKDKKLASIPPTAFYSPENRAGNDSLVRLCFFKKDETLDAAIEILKQFQK</sequence>
<dbReference type="FunFam" id="3.40.640.10:FF:000024">
    <property type="entry name" value="Kynurenine--oxoglutarate transaminase 3"/>
    <property type="match status" value="1"/>
</dbReference>
<reference evidence="10" key="1">
    <citation type="submission" date="2022-11" db="UniProtKB">
        <authorList>
            <consortium name="WormBaseParasite"/>
        </authorList>
    </citation>
    <scope>IDENTIFICATION</scope>
</reference>
<dbReference type="PANTHER" id="PTHR43807">
    <property type="entry name" value="FI04487P"/>
    <property type="match status" value="1"/>
</dbReference>
<dbReference type="PANTHER" id="PTHR43807:SF20">
    <property type="entry name" value="FI04487P"/>
    <property type="match status" value="1"/>
</dbReference>
<dbReference type="CDD" id="cd00609">
    <property type="entry name" value="AAT_like"/>
    <property type="match status" value="1"/>
</dbReference>
<dbReference type="FunFam" id="3.90.1150.10:FF:000021">
    <property type="entry name" value="Kynurenine--oxoglutarate transaminase 3"/>
    <property type="match status" value="1"/>
</dbReference>
<evidence type="ECO:0000313" key="10">
    <source>
        <dbReference type="WBParaSite" id="jg7756"/>
    </source>
</evidence>
<evidence type="ECO:0000256" key="5">
    <source>
        <dbReference type="ARBA" id="ARBA00022679"/>
    </source>
</evidence>
<evidence type="ECO:0000256" key="3">
    <source>
        <dbReference type="ARBA" id="ARBA00011738"/>
    </source>
</evidence>
<keyword evidence="6" id="KW-0663">Pyridoxal phosphate</keyword>
<comment type="pathway">
    <text evidence="7">Amino-acid degradation; L-kynurenine degradation; kynurenate from L-kynurenine: step 1/2.</text>
</comment>
<evidence type="ECO:0000313" key="9">
    <source>
        <dbReference type="Proteomes" id="UP000887574"/>
    </source>
</evidence>
<protein>
    <submittedName>
        <fullName evidence="10">Aminotransferase class I/classII domain-containing protein</fullName>
    </submittedName>
</protein>
<dbReference type="Proteomes" id="UP000887574">
    <property type="component" value="Unplaced"/>
</dbReference>
<comment type="cofactor">
    <cofactor evidence="1">
        <name>pyridoxal 5'-phosphate</name>
        <dbReference type="ChEBI" id="CHEBI:597326"/>
    </cofactor>
</comment>
<evidence type="ECO:0000259" key="8">
    <source>
        <dbReference type="Pfam" id="PF00155"/>
    </source>
</evidence>
<dbReference type="GO" id="GO:0005739">
    <property type="term" value="C:mitochondrion"/>
    <property type="evidence" value="ECO:0007669"/>
    <property type="project" value="TreeGrafter"/>
</dbReference>
<dbReference type="AlphaFoldDB" id="A0A915ENH4"/>
<dbReference type="Pfam" id="PF00155">
    <property type="entry name" value="Aminotran_1_2"/>
    <property type="match status" value="1"/>
</dbReference>
<organism evidence="9 10">
    <name type="scientific">Ditylenchus dipsaci</name>
    <dbReference type="NCBI Taxonomy" id="166011"/>
    <lineage>
        <taxon>Eukaryota</taxon>
        <taxon>Metazoa</taxon>
        <taxon>Ecdysozoa</taxon>
        <taxon>Nematoda</taxon>
        <taxon>Chromadorea</taxon>
        <taxon>Rhabditida</taxon>
        <taxon>Tylenchina</taxon>
        <taxon>Tylenchomorpha</taxon>
        <taxon>Sphaerularioidea</taxon>
        <taxon>Anguinidae</taxon>
        <taxon>Anguininae</taxon>
        <taxon>Ditylenchus</taxon>
    </lineage>
</organism>
<dbReference type="InterPro" id="IPR004839">
    <property type="entry name" value="Aminotransferase_I/II_large"/>
</dbReference>
<dbReference type="InterPro" id="IPR015421">
    <property type="entry name" value="PyrdxlP-dep_Trfase_major"/>
</dbReference>
<keyword evidence="9" id="KW-1185">Reference proteome</keyword>
<dbReference type="Gene3D" id="3.90.1150.10">
    <property type="entry name" value="Aspartate Aminotransferase, domain 1"/>
    <property type="match status" value="1"/>
</dbReference>
<evidence type="ECO:0000256" key="1">
    <source>
        <dbReference type="ARBA" id="ARBA00001933"/>
    </source>
</evidence>
<keyword evidence="5" id="KW-0808">Transferase</keyword>
<evidence type="ECO:0000256" key="6">
    <source>
        <dbReference type="ARBA" id="ARBA00022898"/>
    </source>
</evidence>